<feature type="transmembrane region" description="Helical" evidence="1">
    <location>
        <begin position="54"/>
        <end position="74"/>
    </location>
</feature>
<keyword evidence="1" id="KW-0812">Transmembrane</keyword>
<evidence type="ECO:0000313" key="3">
    <source>
        <dbReference type="Proteomes" id="UP000093894"/>
    </source>
</evidence>
<organism evidence="2 3">
    <name type="scientific">Mycobacterium colombiense</name>
    <dbReference type="NCBI Taxonomy" id="339268"/>
    <lineage>
        <taxon>Bacteria</taxon>
        <taxon>Bacillati</taxon>
        <taxon>Actinomycetota</taxon>
        <taxon>Actinomycetes</taxon>
        <taxon>Mycobacteriales</taxon>
        <taxon>Mycobacteriaceae</taxon>
        <taxon>Mycobacterium</taxon>
        <taxon>Mycobacterium avium complex (MAC)</taxon>
    </lineage>
</organism>
<keyword evidence="1" id="KW-0472">Membrane</keyword>
<sequence length="82" mass="10092">MVAAYGFIKLKRWGYRWMIITSWAYVMLWLGYIVNMVMNFPARFGSSVFGVTGWWVFDIWYMTPFLTLPWLYAIDRRRWSRF</sequence>
<protein>
    <submittedName>
        <fullName evidence="2">Uncharacterized protein</fullName>
    </submittedName>
</protein>
<gene>
    <name evidence="2" type="ORF">A5628_10760</name>
</gene>
<evidence type="ECO:0000313" key="2">
    <source>
        <dbReference type="EMBL" id="OBJ59850.1"/>
    </source>
</evidence>
<comment type="caution">
    <text evidence="2">The sequence shown here is derived from an EMBL/GenBank/DDBJ whole genome shotgun (WGS) entry which is preliminary data.</text>
</comment>
<accession>A0A853LYT7</accession>
<reference evidence="2 3" key="1">
    <citation type="submission" date="2016-06" db="EMBL/GenBank/DDBJ databases">
        <authorList>
            <person name="Sutton G."/>
            <person name="Brinkac L."/>
            <person name="Sanka R."/>
            <person name="Adams M."/>
            <person name="Lau E."/>
            <person name="Garcia-Basteiro A."/>
            <person name="Lopez-Varela E."/>
            <person name="Palencia S."/>
        </authorList>
    </citation>
    <scope>NUCLEOTIDE SEQUENCE [LARGE SCALE GENOMIC DNA]</scope>
    <source>
        <strain evidence="2 3">1164983.0</strain>
    </source>
</reference>
<dbReference type="EMBL" id="LZLG01000085">
    <property type="protein sequence ID" value="OBJ59850.1"/>
    <property type="molecule type" value="Genomic_DNA"/>
</dbReference>
<proteinExistence type="predicted"/>
<name>A0A853LYT7_9MYCO</name>
<dbReference type="Proteomes" id="UP000093894">
    <property type="component" value="Unassembled WGS sequence"/>
</dbReference>
<feature type="transmembrane region" description="Helical" evidence="1">
    <location>
        <begin position="15"/>
        <end position="34"/>
    </location>
</feature>
<dbReference type="AlphaFoldDB" id="A0A853LYT7"/>
<evidence type="ECO:0000256" key="1">
    <source>
        <dbReference type="SAM" id="Phobius"/>
    </source>
</evidence>
<keyword evidence="1" id="KW-1133">Transmembrane helix</keyword>